<keyword evidence="3" id="KW-1185">Reference proteome</keyword>
<feature type="region of interest" description="Disordered" evidence="1">
    <location>
        <begin position="1"/>
        <end position="49"/>
    </location>
</feature>
<evidence type="ECO:0000313" key="2">
    <source>
        <dbReference type="EMBL" id="MFD0901370.1"/>
    </source>
</evidence>
<protein>
    <submittedName>
        <fullName evidence="2">Uncharacterized protein</fullName>
    </submittedName>
</protein>
<name>A0ABW3ENZ5_9ACTN</name>
<organism evidence="2 3">
    <name type="scientific">Actinomadura sediminis</name>
    <dbReference type="NCBI Taxonomy" id="1038904"/>
    <lineage>
        <taxon>Bacteria</taxon>
        <taxon>Bacillati</taxon>
        <taxon>Actinomycetota</taxon>
        <taxon>Actinomycetes</taxon>
        <taxon>Streptosporangiales</taxon>
        <taxon>Thermomonosporaceae</taxon>
        <taxon>Actinomadura</taxon>
    </lineage>
</organism>
<evidence type="ECO:0000313" key="3">
    <source>
        <dbReference type="Proteomes" id="UP001596972"/>
    </source>
</evidence>
<feature type="compositionally biased region" description="Polar residues" evidence="1">
    <location>
        <begin position="29"/>
        <end position="38"/>
    </location>
</feature>
<reference evidence="3" key="1">
    <citation type="journal article" date="2019" name="Int. J. Syst. Evol. Microbiol.">
        <title>The Global Catalogue of Microorganisms (GCM) 10K type strain sequencing project: providing services to taxonomists for standard genome sequencing and annotation.</title>
        <authorList>
            <consortium name="The Broad Institute Genomics Platform"/>
            <consortium name="The Broad Institute Genome Sequencing Center for Infectious Disease"/>
            <person name="Wu L."/>
            <person name="Ma J."/>
        </authorList>
    </citation>
    <scope>NUCLEOTIDE SEQUENCE [LARGE SCALE GENOMIC DNA]</scope>
    <source>
        <strain evidence="3">JCM 31202</strain>
    </source>
</reference>
<comment type="caution">
    <text evidence="2">The sequence shown here is derived from an EMBL/GenBank/DDBJ whole genome shotgun (WGS) entry which is preliminary data.</text>
</comment>
<dbReference type="EMBL" id="JBHTJA010000020">
    <property type="protein sequence ID" value="MFD0901370.1"/>
    <property type="molecule type" value="Genomic_DNA"/>
</dbReference>
<evidence type="ECO:0000256" key="1">
    <source>
        <dbReference type="SAM" id="MobiDB-lite"/>
    </source>
</evidence>
<proteinExistence type="predicted"/>
<gene>
    <name evidence="2" type="ORF">ACFQ11_13300</name>
</gene>
<sequence length="49" mass="5063">MDSPLANPRRTQLDAWPTARSADAETERATASVSTAESSGAGEDDGAEL</sequence>
<dbReference type="RefSeq" id="WP_378298589.1">
    <property type="nucleotide sequence ID" value="NZ_JBHTJA010000020.1"/>
</dbReference>
<accession>A0ABW3ENZ5</accession>
<dbReference type="Proteomes" id="UP001596972">
    <property type="component" value="Unassembled WGS sequence"/>
</dbReference>